<dbReference type="HOGENOM" id="CLU_1537717_0_0_9"/>
<dbReference type="EMBL" id="AJAT01000018">
    <property type="protein sequence ID" value="EOL41615.1"/>
    <property type="molecule type" value="Genomic_DNA"/>
</dbReference>
<gene>
    <name evidence="1" type="ORF">UC3_03179</name>
</gene>
<evidence type="ECO:0000313" key="1">
    <source>
        <dbReference type="EMBL" id="EOL41615.1"/>
    </source>
</evidence>
<reference evidence="1 2" key="1">
    <citation type="submission" date="2013-02" db="EMBL/GenBank/DDBJ databases">
        <title>The Genome Sequence of Enterococcus phoeniculicola BAA-412.</title>
        <authorList>
            <consortium name="The Broad Institute Genome Sequencing Platform"/>
            <consortium name="The Broad Institute Genome Sequencing Center for Infectious Disease"/>
            <person name="Earl A.M."/>
            <person name="Gilmore M.S."/>
            <person name="Lebreton F."/>
            <person name="Walker B."/>
            <person name="Young S.K."/>
            <person name="Zeng Q."/>
            <person name="Gargeya S."/>
            <person name="Fitzgerald M."/>
            <person name="Haas B."/>
            <person name="Abouelleil A."/>
            <person name="Alvarado L."/>
            <person name="Arachchi H.M."/>
            <person name="Berlin A.M."/>
            <person name="Chapman S.B."/>
            <person name="Dewar J."/>
            <person name="Goldberg J."/>
            <person name="Griggs A."/>
            <person name="Gujja S."/>
            <person name="Hansen M."/>
            <person name="Howarth C."/>
            <person name="Imamovic A."/>
            <person name="Larimer J."/>
            <person name="McCowan C."/>
            <person name="Murphy C."/>
            <person name="Neiman D."/>
            <person name="Pearson M."/>
            <person name="Priest M."/>
            <person name="Roberts A."/>
            <person name="Saif S."/>
            <person name="Shea T."/>
            <person name="Sisk P."/>
            <person name="Sykes S."/>
            <person name="Wortman J."/>
            <person name="Nusbaum C."/>
            <person name="Birren B."/>
        </authorList>
    </citation>
    <scope>NUCLEOTIDE SEQUENCE [LARGE SCALE GENOMIC DNA]</scope>
    <source>
        <strain evidence="1 2">ATCC BAA-412</strain>
    </source>
</reference>
<comment type="caution">
    <text evidence="1">The sequence shown here is derived from an EMBL/GenBank/DDBJ whole genome shotgun (WGS) entry which is preliminary data.</text>
</comment>
<dbReference type="OrthoDB" id="2193407at2"/>
<evidence type="ECO:0000313" key="2">
    <source>
        <dbReference type="Proteomes" id="UP000013785"/>
    </source>
</evidence>
<dbReference type="RefSeq" id="WP_010769811.1">
    <property type="nucleotide sequence ID" value="NZ_ASWE01000001.1"/>
</dbReference>
<accession>R3WIA2</accession>
<name>R3WIA2_9ENTE</name>
<dbReference type="PATRIC" id="fig|1158610.3.peg.3166"/>
<dbReference type="eggNOG" id="ENOG50306QY">
    <property type="taxonomic scope" value="Bacteria"/>
</dbReference>
<sequence length="172" mass="18699">MADIVQLQENGVKKYLKTHVNAVDGIEEKYVDKTSNETIDGIKTFVKTPLIGTQKVAVVEDTGWKTLPITGAASQPGSTTDNNYIPKYRVKNGILMLRGSVKIDAGKTGMFTTLASVVKPTWTRTAFKQPLMTADINASATIYAHESGELQLVSRTSGNQDVWLTGIQIPLS</sequence>
<organism evidence="1 2">
    <name type="scientific">Enterococcus phoeniculicola ATCC BAA-412</name>
    <dbReference type="NCBI Taxonomy" id="1158610"/>
    <lineage>
        <taxon>Bacteria</taxon>
        <taxon>Bacillati</taxon>
        <taxon>Bacillota</taxon>
        <taxon>Bacilli</taxon>
        <taxon>Lactobacillales</taxon>
        <taxon>Enterococcaceae</taxon>
        <taxon>Enterococcus</taxon>
    </lineage>
</organism>
<dbReference type="Proteomes" id="UP000013785">
    <property type="component" value="Unassembled WGS sequence"/>
</dbReference>
<proteinExistence type="predicted"/>
<protein>
    <submittedName>
        <fullName evidence="1">Uncharacterized protein</fullName>
    </submittedName>
</protein>
<dbReference type="STRING" id="154621.RV11_GL002863"/>
<keyword evidence="2" id="KW-1185">Reference proteome</keyword>
<dbReference type="AlphaFoldDB" id="R3WIA2"/>